<protein>
    <submittedName>
        <fullName evidence="1">ABC transporter permease</fullName>
    </submittedName>
</protein>
<accession>A0AC61RCW9</accession>
<sequence length="435" mass="49342">MNYFKQIYYEMRHQKMMTWVSIGGTALAIFLVMIFIMADRIKVVEVSPESNRSRILQAWGMNVKFDESNWSTKGMDYPTVKRLYSDLEGIEEVSYMLDSYRDHRGVSLKGGEVMSMYGKTVDGNYWKLYDFNFIAGRPFNEAESAADMKVVVIVESAARKLFGEVDVVGREMEIGGVSYKIIGVAEDVNPILSDSYSSLYIPFNPATYVNSDSFINNKEYLGAITARLLMAPGVKAEDIKSQVKERFTKLQGEMTKKNIELIYHEQPYTVEEVALDNFGTNKSPDLTHARRVDLLVYCILILLPAINLSSMTRSRLRHRVAEIGVRRAFGAKRNAIIRQILGENFIITIIGGIIGLVLSLLFMSLLFDMFFAIGGWFGPTWKEQATARPELGMLFTWSNFLWAFIFCFILNTLSASLPAWKASKVEVAQAISKVY</sequence>
<keyword evidence="2" id="KW-1185">Reference proteome</keyword>
<proteinExistence type="predicted"/>
<dbReference type="EMBL" id="SRYB01000018">
    <property type="protein sequence ID" value="TGY77940.1"/>
    <property type="molecule type" value="Genomic_DNA"/>
</dbReference>
<dbReference type="Proteomes" id="UP000306319">
    <property type="component" value="Unassembled WGS sequence"/>
</dbReference>
<comment type="caution">
    <text evidence="1">The sequence shown here is derived from an EMBL/GenBank/DDBJ whole genome shotgun (WGS) entry which is preliminary data.</text>
</comment>
<reference evidence="1" key="1">
    <citation type="submission" date="2019-04" db="EMBL/GenBank/DDBJ databases">
        <title>Microbes associate with the intestines of laboratory mice.</title>
        <authorList>
            <person name="Navarre W."/>
            <person name="Wong E."/>
            <person name="Huang K."/>
            <person name="Tropini C."/>
            <person name="Ng K."/>
            <person name="Yu B."/>
        </authorList>
    </citation>
    <scope>NUCLEOTIDE SEQUENCE</scope>
    <source>
        <strain evidence="1">NM04_E33</strain>
    </source>
</reference>
<evidence type="ECO:0000313" key="1">
    <source>
        <dbReference type="EMBL" id="TGY77940.1"/>
    </source>
</evidence>
<organism evidence="1 2">
    <name type="scientific">Lepagella muris</name>
    <dbReference type="NCBI Taxonomy" id="3032870"/>
    <lineage>
        <taxon>Bacteria</taxon>
        <taxon>Pseudomonadati</taxon>
        <taxon>Bacteroidota</taxon>
        <taxon>Bacteroidia</taxon>
        <taxon>Bacteroidales</taxon>
        <taxon>Muribaculaceae</taxon>
        <taxon>Lepagella</taxon>
    </lineage>
</organism>
<gene>
    <name evidence="1" type="ORF">E5331_12210</name>
</gene>
<name>A0AC61RCW9_9BACT</name>
<evidence type="ECO:0000313" key="2">
    <source>
        <dbReference type="Proteomes" id="UP000306319"/>
    </source>
</evidence>